<feature type="compositionally biased region" description="Low complexity" evidence="1">
    <location>
        <begin position="223"/>
        <end position="253"/>
    </location>
</feature>
<evidence type="ECO:0000256" key="1">
    <source>
        <dbReference type="SAM" id="MobiDB-lite"/>
    </source>
</evidence>
<dbReference type="EMBL" id="MK500447">
    <property type="protein sequence ID" value="QBK89926.1"/>
    <property type="molecule type" value="Genomic_DNA"/>
</dbReference>
<protein>
    <submittedName>
        <fullName evidence="2">2-cysteine adaptor domain protein</fullName>
    </submittedName>
</protein>
<proteinExistence type="predicted"/>
<evidence type="ECO:0000313" key="2">
    <source>
        <dbReference type="EMBL" id="QBK89926.1"/>
    </source>
</evidence>
<accession>A0A481Z2J1</accession>
<name>A0A481Z2J1_9VIRU</name>
<sequence length="272" mass="30869">MKDMAIIQAEEINPNTLNREDGLKLLGREPLTVEKKHGSSNRSIIRGRQIYTSNDMNDLEEDLNGALSKTLDKKYIAFENRIVKMKFDSLKDVIIDATNDINGETAMTILMCGYYYYDLKYNDGNKGYIEETLKQYSDVSEIEDQIQGELDKYNGYYRVGSGKPKSAKKCENIDGMMTPPRSISPKPISPPRSISPKPISPPRSISPKPISSPRSISQRETFSPRSPRRSFSPRSLSPRSPRRSFSPRSLSPRSPRRSIYPHIILSPEDGLY</sequence>
<feature type="region of interest" description="Disordered" evidence="1">
    <location>
        <begin position="157"/>
        <end position="272"/>
    </location>
</feature>
<reference evidence="2" key="1">
    <citation type="journal article" date="2019" name="MBio">
        <title>Virus Genomes from Deep Sea Sediments Expand the Ocean Megavirome and Support Independent Origins of Viral Gigantism.</title>
        <authorList>
            <person name="Backstrom D."/>
            <person name="Yutin N."/>
            <person name="Jorgensen S.L."/>
            <person name="Dharamshi J."/>
            <person name="Homa F."/>
            <person name="Zaremba-Niedwiedzka K."/>
            <person name="Spang A."/>
            <person name="Wolf Y.I."/>
            <person name="Koonin E.V."/>
            <person name="Ettema T.J."/>
        </authorList>
    </citation>
    <scope>NUCLEOTIDE SEQUENCE</scope>
</reference>
<organism evidence="2">
    <name type="scientific">Pithovirus LCPAC101</name>
    <dbReference type="NCBI Taxonomy" id="2506586"/>
    <lineage>
        <taxon>Viruses</taxon>
        <taxon>Pithoviruses</taxon>
    </lineage>
</organism>
<feature type="compositionally biased region" description="Low complexity" evidence="1">
    <location>
        <begin position="179"/>
        <end position="216"/>
    </location>
</feature>
<gene>
    <name evidence="2" type="ORF">LCPAC101_02090</name>
</gene>